<dbReference type="EMBL" id="GGFL01014683">
    <property type="protein sequence ID" value="MBW78861.1"/>
    <property type="molecule type" value="Transcribed_RNA"/>
</dbReference>
<proteinExistence type="predicted"/>
<reference evidence="1" key="1">
    <citation type="submission" date="2018-01" db="EMBL/GenBank/DDBJ databases">
        <title>An insight into the sialome of Amazonian anophelines.</title>
        <authorList>
            <person name="Ribeiro J.M."/>
            <person name="Scarpassa V."/>
            <person name="Calvo E."/>
        </authorList>
    </citation>
    <scope>NUCLEOTIDE SEQUENCE</scope>
</reference>
<dbReference type="AlphaFoldDB" id="A0A2M4DMW6"/>
<organism evidence="1">
    <name type="scientific">Anopheles darlingi</name>
    <name type="common">Mosquito</name>
    <dbReference type="NCBI Taxonomy" id="43151"/>
    <lineage>
        <taxon>Eukaryota</taxon>
        <taxon>Metazoa</taxon>
        <taxon>Ecdysozoa</taxon>
        <taxon>Arthropoda</taxon>
        <taxon>Hexapoda</taxon>
        <taxon>Insecta</taxon>
        <taxon>Pterygota</taxon>
        <taxon>Neoptera</taxon>
        <taxon>Endopterygota</taxon>
        <taxon>Diptera</taxon>
        <taxon>Nematocera</taxon>
        <taxon>Culicoidea</taxon>
        <taxon>Culicidae</taxon>
        <taxon>Anophelinae</taxon>
        <taxon>Anopheles</taxon>
    </lineage>
</organism>
<name>A0A2M4DMW6_ANODA</name>
<protein>
    <submittedName>
        <fullName evidence="1">Putative secreted protein</fullName>
    </submittedName>
</protein>
<evidence type="ECO:0000313" key="1">
    <source>
        <dbReference type="EMBL" id="MBW78861.1"/>
    </source>
</evidence>
<accession>A0A2M4DMW6</accession>
<sequence>MVRLFSFFLLFLLHLSWFVFLAFRMLQLSRLSWLDRSIRRLDRVILTSFTLLRFSRTIASASSPTVEL</sequence>